<protein>
    <submittedName>
        <fullName evidence="2">Uncharacterized protein</fullName>
    </submittedName>
</protein>
<evidence type="ECO:0000313" key="2">
    <source>
        <dbReference type="EMBL" id="OSJ37030.1"/>
    </source>
</evidence>
<proteinExistence type="predicted"/>
<feature type="region of interest" description="Disordered" evidence="1">
    <location>
        <begin position="1"/>
        <end position="24"/>
    </location>
</feature>
<accession>A0A1Y2JXY4</accession>
<dbReference type="EMBL" id="NAFL01000149">
    <property type="protein sequence ID" value="OSJ37030.1"/>
    <property type="molecule type" value="Genomic_DNA"/>
</dbReference>
<name>A0A1Y2JXY4_BRAJP</name>
<evidence type="ECO:0000313" key="3">
    <source>
        <dbReference type="Proteomes" id="UP000193335"/>
    </source>
</evidence>
<organism evidence="2 3">
    <name type="scientific">Bradyrhizobium japonicum</name>
    <dbReference type="NCBI Taxonomy" id="375"/>
    <lineage>
        <taxon>Bacteria</taxon>
        <taxon>Pseudomonadati</taxon>
        <taxon>Pseudomonadota</taxon>
        <taxon>Alphaproteobacteria</taxon>
        <taxon>Hyphomicrobiales</taxon>
        <taxon>Nitrobacteraceae</taxon>
        <taxon>Bradyrhizobium</taxon>
    </lineage>
</organism>
<feature type="region of interest" description="Disordered" evidence="1">
    <location>
        <begin position="74"/>
        <end position="105"/>
    </location>
</feature>
<sequence>MAVVRPEAIDLHPKGRNEMEGGRQRLSWTARNGAQRQVKKVEDGRCRDKIESPRSGIGLRSDQPLSRMLMGAPVAKPHGMKTGGPVPFGHSDLRQWARQAKCSSP</sequence>
<gene>
    <name evidence="2" type="ORF">BSZ19_01270</name>
</gene>
<comment type="caution">
    <text evidence="2">The sequence shown here is derived from an EMBL/GenBank/DDBJ whole genome shotgun (WGS) entry which is preliminary data.</text>
</comment>
<dbReference type="AlphaFoldDB" id="A0A1Y2JXY4"/>
<feature type="compositionally biased region" description="Basic and acidic residues" evidence="1">
    <location>
        <begin position="7"/>
        <end position="23"/>
    </location>
</feature>
<reference evidence="2 3" key="1">
    <citation type="submission" date="2017-03" db="EMBL/GenBank/DDBJ databases">
        <title>Whole genome sequences of fourteen strains of Bradyrhizobium canariense and one strain of Bradyrhizobium japonicum isolated from Lupinus (Papilionoideae: Genisteae) species in Algeria.</title>
        <authorList>
            <person name="Crovadore J."/>
            <person name="Chekireb D."/>
            <person name="Brachmann A."/>
            <person name="Chablais R."/>
            <person name="Cochard B."/>
            <person name="Lefort F."/>
        </authorList>
    </citation>
    <scope>NUCLEOTIDE SEQUENCE [LARGE SCALE GENOMIC DNA]</scope>
    <source>
        <strain evidence="2 3">UBMA197</strain>
    </source>
</reference>
<evidence type="ECO:0000256" key="1">
    <source>
        <dbReference type="SAM" id="MobiDB-lite"/>
    </source>
</evidence>
<dbReference type="Proteomes" id="UP000193335">
    <property type="component" value="Unassembled WGS sequence"/>
</dbReference>